<evidence type="ECO:0000313" key="3">
    <source>
        <dbReference type="EMBL" id="SVA13765.1"/>
    </source>
</evidence>
<reference evidence="3" key="1">
    <citation type="submission" date="2018-05" db="EMBL/GenBank/DDBJ databases">
        <authorList>
            <person name="Lanie J.A."/>
            <person name="Ng W.-L."/>
            <person name="Kazmierczak K.M."/>
            <person name="Andrzejewski T.M."/>
            <person name="Davidsen T.M."/>
            <person name="Wayne K.J."/>
            <person name="Tettelin H."/>
            <person name="Glass J.I."/>
            <person name="Rusch D."/>
            <person name="Podicherti R."/>
            <person name="Tsui H.-C.T."/>
            <person name="Winkler M.E."/>
        </authorList>
    </citation>
    <scope>NUCLEOTIDE SEQUENCE</scope>
</reference>
<organism evidence="3">
    <name type="scientific">marine metagenome</name>
    <dbReference type="NCBI Taxonomy" id="408172"/>
    <lineage>
        <taxon>unclassified sequences</taxon>
        <taxon>metagenomes</taxon>
        <taxon>ecological metagenomes</taxon>
    </lineage>
</organism>
<accession>A0A381TC79</accession>
<proteinExistence type="predicted"/>
<dbReference type="Pfam" id="PF09822">
    <property type="entry name" value="ABC_transp_aux"/>
    <property type="match status" value="1"/>
</dbReference>
<protein>
    <submittedName>
        <fullName evidence="3">Uncharacterized protein</fullName>
    </submittedName>
</protein>
<evidence type="ECO:0000259" key="1">
    <source>
        <dbReference type="Pfam" id="PF09822"/>
    </source>
</evidence>
<dbReference type="Pfam" id="PF23357">
    <property type="entry name" value="DUF7088"/>
    <property type="match status" value="1"/>
</dbReference>
<feature type="non-terminal residue" evidence="3">
    <location>
        <position position="287"/>
    </location>
</feature>
<evidence type="ECO:0000259" key="2">
    <source>
        <dbReference type="Pfam" id="PF23357"/>
    </source>
</evidence>
<feature type="non-terminal residue" evidence="3">
    <location>
        <position position="1"/>
    </location>
</feature>
<feature type="domain" description="ABC-type uncharacterised transport system" evidence="1">
    <location>
        <begin position="179"/>
        <end position="287"/>
    </location>
</feature>
<name>A0A381TC79_9ZZZZ</name>
<dbReference type="InterPro" id="IPR055396">
    <property type="entry name" value="DUF7088"/>
</dbReference>
<dbReference type="AlphaFoldDB" id="A0A381TC79"/>
<dbReference type="InterPro" id="IPR019196">
    <property type="entry name" value="ABC_transp_unknown"/>
</dbReference>
<dbReference type="EMBL" id="UINC01004361">
    <property type="protein sequence ID" value="SVA13765.1"/>
    <property type="molecule type" value="Genomic_DNA"/>
</dbReference>
<feature type="domain" description="DUF7088" evidence="2">
    <location>
        <begin position="39"/>
        <end position="141"/>
    </location>
</feature>
<gene>
    <name evidence="3" type="ORF">METZ01_LOCUS66619</name>
</gene>
<sequence length="287" mass="33082">MNFDFKKSIILPAAILLFSLLLLNLIARNWYKRFDLTDTKMYSLSSSTKQVIKKIDDLLNIKVYFSENLPGEYGNNRRYLQDIMEEYAAISKGNIRFEFFVPDSDDELEKEAQKSGVQPVQLQVIEKDEAVVKKVFMGVAIYFEDKREVIPVVLSTTGLEYEITTRIKKLVEKDKKFVGMVDPDNNDVQTNTFSQILRQRYEVRPIDLSNEIPNNINVLILTGVKDSLIVNKYDHLKNFMYNGGNMFVALNPLSVDLQTQKAEAFQSDVFDLLKPYGFTLTENLVLD</sequence>